<proteinExistence type="inferred from homology"/>
<evidence type="ECO:0000313" key="4">
    <source>
        <dbReference type="EMBL" id="MBY6275066.1"/>
    </source>
</evidence>
<dbReference type="EMBL" id="PIUK01000012">
    <property type="protein sequence ID" value="MBY6275066.1"/>
    <property type="molecule type" value="Genomic_DNA"/>
</dbReference>
<dbReference type="GO" id="GO:0015225">
    <property type="term" value="F:biotin transmembrane transporter activity"/>
    <property type="evidence" value="ECO:0007669"/>
    <property type="project" value="UniProtKB-UniRule"/>
</dbReference>
<keyword evidence="3" id="KW-0812">Transmembrane</keyword>
<dbReference type="PANTHER" id="PTHR34295:SF1">
    <property type="entry name" value="BIOTIN TRANSPORTER BIOY"/>
    <property type="match status" value="1"/>
</dbReference>
<dbReference type="GO" id="GO:0005886">
    <property type="term" value="C:plasma membrane"/>
    <property type="evidence" value="ECO:0007669"/>
    <property type="project" value="UniProtKB-SubCell"/>
</dbReference>
<dbReference type="OMA" id="AGYLWSY"/>
<keyword evidence="3" id="KW-1133">Transmembrane helix</keyword>
<dbReference type="Gene3D" id="1.10.1760.20">
    <property type="match status" value="1"/>
</dbReference>
<dbReference type="RefSeq" id="WP_011195534.1">
    <property type="nucleotide sequence ID" value="NZ_JACSIR010000252.1"/>
</dbReference>
<name>A0A953I7J8_SYMTR</name>
<protein>
    <recommendedName>
        <fullName evidence="2">Biotin transporter</fullName>
    </recommendedName>
</protein>
<keyword evidence="2 3" id="KW-0472">Membrane</keyword>
<dbReference type="PIRSF" id="PIRSF016661">
    <property type="entry name" value="BioY"/>
    <property type="match status" value="1"/>
</dbReference>
<feature type="transmembrane region" description="Helical" evidence="3">
    <location>
        <begin position="122"/>
        <end position="145"/>
    </location>
</feature>
<comment type="subcellular location">
    <subcellularLocation>
        <location evidence="2">Cell membrane</location>
        <topology evidence="2">Multi-pass membrane protein</topology>
    </subcellularLocation>
</comment>
<feature type="transmembrane region" description="Helical" evidence="3">
    <location>
        <begin position="35"/>
        <end position="55"/>
    </location>
</feature>
<dbReference type="AlphaFoldDB" id="A0A953I7J8"/>
<evidence type="ECO:0000313" key="5">
    <source>
        <dbReference type="Proteomes" id="UP000732377"/>
    </source>
</evidence>
<sequence>MHGARLRNLVLAGVMAALLAAVAPVRFFLPGVPGVPVTLQVLVVLLAGGLFRPAWGAAAMGLYLLLGAAGLPVFAGGNAGLQVLVGPTAGYLWSYPLAAAVVGALALPAGHGADASVRPGRVRMFGAMLAGLAVIYVCGAGWAWLIGGQGLAAVLAGWVLPFVPFDLVKAAVAAEGAAALRRALARAGLLAV</sequence>
<feature type="transmembrane region" description="Helical" evidence="3">
    <location>
        <begin position="62"/>
        <end position="85"/>
    </location>
</feature>
<dbReference type="PANTHER" id="PTHR34295">
    <property type="entry name" value="BIOTIN TRANSPORTER BIOY"/>
    <property type="match status" value="1"/>
</dbReference>
<evidence type="ECO:0000256" key="2">
    <source>
        <dbReference type="PIRNR" id="PIRNR016661"/>
    </source>
</evidence>
<comment type="caution">
    <text evidence="4">The sequence shown here is derived from an EMBL/GenBank/DDBJ whole genome shotgun (WGS) entry which is preliminary data.</text>
</comment>
<feature type="transmembrane region" description="Helical" evidence="3">
    <location>
        <begin position="91"/>
        <end position="110"/>
    </location>
</feature>
<feature type="transmembrane region" description="Helical" evidence="3">
    <location>
        <begin position="151"/>
        <end position="172"/>
    </location>
</feature>
<organism evidence="4 5">
    <name type="scientific">Symbiobacterium thermophilum</name>
    <dbReference type="NCBI Taxonomy" id="2734"/>
    <lineage>
        <taxon>Bacteria</taxon>
        <taxon>Bacillati</taxon>
        <taxon>Bacillota</taxon>
        <taxon>Clostridia</taxon>
        <taxon>Eubacteriales</taxon>
        <taxon>Symbiobacteriaceae</taxon>
        <taxon>Symbiobacterium</taxon>
    </lineage>
</organism>
<evidence type="ECO:0000256" key="3">
    <source>
        <dbReference type="SAM" id="Phobius"/>
    </source>
</evidence>
<keyword evidence="2" id="KW-1003">Cell membrane</keyword>
<reference evidence="4" key="1">
    <citation type="submission" date="2017-11" db="EMBL/GenBank/DDBJ databases">
        <title>Three new genomes from thermophilic consortium.</title>
        <authorList>
            <person name="Quaggio R."/>
            <person name="Amgarten D."/>
            <person name="Setubal J.C."/>
        </authorList>
    </citation>
    <scope>NUCLEOTIDE SEQUENCE</scope>
    <source>
        <strain evidence="4">ZCTH01-B2</strain>
    </source>
</reference>
<dbReference type="InterPro" id="IPR003784">
    <property type="entry name" value="BioY"/>
</dbReference>
<dbReference type="Pfam" id="PF02632">
    <property type="entry name" value="BioY"/>
    <property type="match status" value="1"/>
</dbReference>
<feature type="transmembrane region" description="Helical" evidence="3">
    <location>
        <begin position="9"/>
        <end position="29"/>
    </location>
</feature>
<comment type="similarity">
    <text evidence="1 2">Belongs to the BioY family.</text>
</comment>
<gene>
    <name evidence="4" type="ORF">CWE10_02460</name>
</gene>
<keyword evidence="2" id="KW-0813">Transport</keyword>
<evidence type="ECO:0000256" key="1">
    <source>
        <dbReference type="ARBA" id="ARBA00010692"/>
    </source>
</evidence>
<accession>A0A953I7J8</accession>
<dbReference type="Proteomes" id="UP000732377">
    <property type="component" value="Unassembled WGS sequence"/>
</dbReference>